<evidence type="ECO:0000313" key="6">
    <source>
        <dbReference type="Proteomes" id="UP001189429"/>
    </source>
</evidence>
<evidence type="ECO:0000259" key="4">
    <source>
        <dbReference type="PROSITE" id="PS51831"/>
    </source>
</evidence>
<feature type="compositionally biased region" description="Basic and acidic residues" evidence="3">
    <location>
        <begin position="482"/>
        <end position="500"/>
    </location>
</feature>
<dbReference type="InterPro" id="IPR007685">
    <property type="entry name" value="RelA_SpoT"/>
</dbReference>
<dbReference type="PANTHER" id="PTHR43061">
    <property type="entry name" value="GTP DIPHOSPHOKINASE RSH1, CHLOROPLASTIC-RELATED"/>
    <property type="match status" value="1"/>
</dbReference>
<evidence type="ECO:0000256" key="3">
    <source>
        <dbReference type="SAM" id="MobiDB-lite"/>
    </source>
</evidence>
<dbReference type="InterPro" id="IPR003607">
    <property type="entry name" value="HD/PDEase_dom"/>
</dbReference>
<sequence>MPAVLQGEPPGLEVAAQASWSRERAVEGVQPAPGGEEEPVVRRGSAGTDLASDAGAETALRSPPQGADIAEDKENVEDPGENGGGSALLSMLKATPLWWRLASRGTPSSADDPDGRLMMMVEELWLGFEGEIMYLPRKDRLRVLQALCVAALAHKGQKRKSGEPYIVHPVAVAELLASLRLKAEVVMAGLLHDTVEDNQEMQFEDLEELFGQDVRKIVEGETKASKRTAVMRSDDAWSALYHPAWRFVFGARQQGTASSAEAAKAREQAYNLRDMFLAMADDWRVIIVKLADRLHNMRTLDFMPAEKRRGSTASLWRKLQRNPKYRNNLDNVSDIIALRVVLDVDRRPGESNEQFDLRGNKLCYHAVSLASRWDLGEEGSASRWNPDVTPRLAAARSLRIKDYIRLPKPNGYRSLHLLLTGAPVPLELQVRTRQMHNVAEYGAAAGSAALPPTQRMARCHIRVQRASDKVEKIKSQIAELEKKRDELQTQEDQTREEQDTKTVWADTAPEEGPGTVAAFTKSANEKVEAAKTKFVGNVEYQVVSDVVKAPGMQYIIAGGFKLTQDQIELSEFSAHIHGQLFAPTCAMGTCTASHAVIDMFTATGKARVYFNGGANETDKGPGRAARDDEFRGAPEIHGWTEFAEGIFIALLVRWGQSVAPGVRAVVGKWDLPRAGVSYLPGVPVRSPLRKDGHQAAGTVNQQGLPAACGQLVLNTRTAPARVARQLLPALRPWAVLPLVGMTMDYPEVNGARVEPSRMLQNGDCINIVTSLGSTPRLEWLKHAFLRSTRTEIIAHFRKLQESWRQTLIDVAAALATVVSGMAGAALALQALRGLPRVDCRSRGVIPRICGRTGRR</sequence>
<dbReference type="InterPro" id="IPR043519">
    <property type="entry name" value="NT_sf"/>
</dbReference>
<feature type="region of interest" description="Disordered" evidence="3">
    <location>
        <begin position="482"/>
        <end position="513"/>
    </location>
</feature>
<dbReference type="InterPro" id="IPR006674">
    <property type="entry name" value="HD_domain"/>
</dbReference>
<dbReference type="PROSITE" id="PS51831">
    <property type="entry name" value="HD"/>
    <property type="match status" value="1"/>
</dbReference>
<dbReference type="PANTHER" id="PTHR43061:SF1">
    <property type="entry name" value="GTP DIPHOSPHOKINASE RSH1, CHLOROPLASTIC-RELATED"/>
    <property type="match status" value="1"/>
</dbReference>
<evidence type="ECO:0000256" key="1">
    <source>
        <dbReference type="ARBA" id="ARBA00007476"/>
    </source>
</evidence>
<dbReference type="Pfam" id="PF13328">
    <property type="entry name" value="HD_4"/>
    <property type="match status" value="1"/>
</dbReference>
<name>A0ABN9QFU5_9DINO</name>
<dbReference type="Proteomes" id="UP001189429">
    <property type="component" value="Unassembled WGS sequence"/>
</dbReference>
<evidence type="ECO:0000256" key="2">
    <source>
        <dbReference type="ARBA" id="ARBA00013251"/>
    </source>
</evidence>
<protein>
    <recommendedName>
        <fullName evidence="2">GTP diphosphokinase</fullName>
        <ecNumber evidence="2">2.7.6.5</ecNumber>
    </recommendedName>
</protein>
<gene>
    <name evidence="5" type="ORF">PCOR1329_LOCUS11540</name>
</gene>
<keyword evidence="6" id="KW-1185">Reference proteome</keyword>
<evidence type="ECO:0000313" key="5">
    <source>
        <dbReference type="EMBL" id="CAK0804860.1"/>
    </source>
</evidence>
<dbReference type="EMBL" id="CAUYUJ010003335">
    <property type="protein sequence ID" value="CAK0804860.1"/>
    <property type="molecule type" value="Genomic_DNA"/>
</dbReference>
<dbReference type="Gene3D" id="1.10.3210.10">
    <property type="entry name" value="Hypothetical protein af1432"/>
    <property type="match status" value="1"/>
</dbReference>
<organism evidence="5 6">
    <name type="scientific">Prorocentrum cordatum</name>
    <dbReference type="NCBI Taxonomy" id="2364126"/>
    <lineage>
        <taxon>Eukaryota</taxon>
        <taxon>Sar</taxon>
        <taxon>Alveolata</taxon>
        <taxon>Dinophyceae</taxon>
        <taxon>Prorocentrales</taxon>
        <taxon>Prorocentraceae</taxon>
        <taxon>Prorocentrum</taxon>
    </lineage>
</organism>
<dbReference type="SUPFAM" id="SSF109604">
    <property type="entry name" value="HD-domain/PDEase-like"/>
    <property type="match status" value="1"/>
</dbReference>
<comment type="similarity">
    <text evidence="1">Belongs to the RelA/SpoT family.</text>
</comment>
<accession>A0ABN9QFU5</accession>
<comment type="caution">
    <text evidence="5">The sequence shown here is derived from an EMBL/GenBank/DDBJ whole genome shotgun (WGS) entry which is preliminary data.</text>
</comment>
<dbReference type="EC" id="2.7.6.5" evidence="2"/>
<dbReference type="SUPFAM" id="SSF81301">
    <property type="entry name" value="Nucleotidyltransferase"/>
    <property type="match status" value="1"/>
</dbReference>
<feature type="domain" description="HD" evidence="4">
    <location>
        <begin position="165"/>
        <end position="297"/>
    </location>
</feature>
<dbReference type="SMART" id="SM00954">
    <property type="entry name" value="RelA_SpoT"/>
    <property type="match status" value="1"/>
</dbReference>
<reference evidence="5" key="1">
    <citation type="submission" date="2023-10" db="EMBL/GenBank/DDBJ databases">
        <authorList>
            <person name="Chen Y."/>
            <person name="Shah S."/>
            <person name="Dougan E. K."/>
            <person name="Thang M."/>
            <person name="Chan C."/>
        </authorList>
    </citation>
    <scope>NUCLEOTIDE SEQUENCE [LARGE SCALE GENOMIC DNA]</scope>
</reference>
<proteinExistence type="inferred from homology"/>
<dbReference type="SMART" id="SM00471">
    <property type="entry name" value="HDc"/>
    <property type="match status" value="1"/>
</dbReference>
<dbReference type="CDD" id="cd05399">
    <property type="entry name" value="NT_Rel-Spo_like"/>
    <property type="match status" value="1"/>
</dbReference>
<feature type="region of interest" description="Disordered" evidence="3">
    <location>
        <begin position="1"/>
        <end position="87"/>
    </location>
</feature>
<feature type="compositionally biased region" description="Acidic residues" evidence="3">
    <location>
        <begin position="69"/>
        <end position="80"/>
    </location>
</feature>